<keyword evidence="2" id="KW-0732">Signal</keyword>
<dbReference type="Proteomes" id="UP000325289">
    <property type="component" value="Unassembled WGS sequence"/>
</dbReference>
<dbReference type="PANTHER" id="PTHR42928">
    <property type="entry name" value="TRICARBOXYLATE-BINDING PROTEIN"/>
    <property type="match status" value="1"/>
</dbReference>
<evidence type="ECO:0000256" key="2">
    <source>
        <dbReference type="SAM" id="SignalP"/>
    </source>
</evidence>
<gene>
    <name evidence="3" type="ORF">SAMN04515678_10344</name>
</gene>
<dbReference type="InterPro" id="IPR006311">
    <property type="entry name" value="TAT_signal"/>
</dbReference>
<sequence length="338" mass="36800">MTKHAKSITRRSFLNSSAAVAGAGALGLGTASPAFAQEFPSRDFSVVIPTGEGGGVDRAARAFTRVWSDIIGANFEFGYYPGASGQVGYELYLNRRDADVYNLLFGNIAPEMIMYATQNPDFQYPEDFLYLAGIDVDDSVIWVAQNSKFETIQDLIEEGQSRTITLSTSRLPHPSTIGALLLAEETGMDVRMIPYGGGSAARSAAVTGEVDGCATFMSSSLSLSDQIRFLGVFTGRNRVPGMTNEAPPLNEALGLDMPALQGQRTWALQRAAYEEYPERVDTLLTTLQEVFDAPEYKDAVKQAGTPWEFIEYTDAEACQESAQTIIDLARRYQDVLSG</sequence>
<dbReference type="AlphaFoldDB" id="A0A1I1V6W4"/>
<dbReference type="InterPro" id="IPR005064">
    <property type="entry name" value="BUG"/>
</dbReference>
<reference evidence="3 4" key="1">
    <citation type="submission" date="2016-10" db="EMBL/GenBank/DDBJ databases">
        <authorList>
            <person name="Varghese N."/>
            <person name="Submissions S."/>
        </authorList>
    </citation>
    <scope>NUCLEOTIDE SEQUENCE [LARGE SCALE GENOMIC DNA]</scope>
    <source>
        <strain evidence="4">YIM D21,KCTC 23444,ACCC 10710</strain>
    </source>
</reference>
<dbReference type="Gene3D" id="3.40.190.150">
    <property type="entry name" value="Bordetella uptake gene, domain 1"/>
    <property type="match status" value="1"/>
</dbReference>
<accession>A0A1I1V6W4</accession>
<name>A0A1I1V6W4_9RHOB</name>
<comment type="similarity">
    <text evidence="1">Belongs to the UPF0065 (bug) family.</text>
</comment>
<organism evidence="3 4">
    <name type="scientific">Roseivivax sediminis</name>
    <dbReference type="NCBI Taxonomy" id="936889"/>
    <lineage>
        <taxon>Bacteria</taxon>
        <taxon>Pseudomonadati</taxon>
        <taxon>Pseudomonadota</taxon>
        <taxon>Alphaproteobacteria</taxon>
        <taxon>Rhodobacterales</taxon>
        <taxon>Roseobacteraceae</taxon>
        <taxon>Roseivivax</taxon>
    </lineage>
</organism>
<feature type="signal peptide" evidence="2">
    <location>
        <begin position="1"/>
        <end position="36"/>
    </location>
</feature>
<dbReference type="NCBIfam" id="TIGR01409">
    <property type="entry name" value="TAT_signal_seq"/>
    <property type="match status" value="1"/>
</dbReference>
<evidence type="ECO:0000313" key="4">
    <source>
        <dbReference type="Proteomes" id="UP000325289"/>
    </source>
</evidence>
<proteinExistence type="inferred from homology"/>
<dbReference type="Gene3D" id="3.40.190.10">
    <property type="entry name" value="Periplasmic binding protein-like II"/>
    <property type="match status" value="1"/>
</dbReference>
<dbReference type="RefSeq" id="WP_149754969.1">
    <property type="nucleotide sequence ID" value="NZ_FOMS01000003.1"/>
</dbReference>
<dbReference type="InterPro" id="IPR042100">
    <property type="entry name" value="Bug_dom1"/>
</dbReference>
<feature type="chain" id="PRO_5009301909" evidence="2">
    <location>
        <begin position="37"/>
        <end position="338"/>
    </location>
</feature>
<dbReference type="PROSITE" id="PS51318">
    <property type="entry name" value="TAT"/>
    <property type="match status" value="1"/>
</dbReference>
<protein>
    <submittedName>
        <fullName evidence="3">Tat (Twin-arginine translocation) pathway signal sequence</fullName>
    </submittedName>
</protein>
<dbReference type="PANTHER" id="PTHR42928:SF5">
    <property type="entry name" value="BLR1237 PROTEIN"/>
    <property type="match status" value="1"/>
</dbReference>
<dbReference type="OrthoDB" id="8443386at2"/>
<evidence type="ECO:0000256" key="1">
    <source>
        <dbReference type="ARBA" id="ARBA00006987"/>
    </source>
</evidence>
<evidence type="ECO:0000313" key="3">
    <source>
        <dbReference type="EMBL" id="SFD78762.1"/>
    </source>
</evidence>
<keyword evidence="4" id="KW-1185">Reference proteome</keyword>
<dbReference type="EMBL" id="FOMS01000003">
    <property type="protein sequence ID" value="SFD78762.1"/>
    <property type="molecule type" value="Genomic_DNA"/>
</dbReference>
<dbReference type="InterPro" id="IPR019546">
    <property type="entry name" value="TAT_signal_bac_arc"/>
</dbReference>